<proteinExistence type="inferred from homology"/>
<evidence type="ECO:0000256" key="6">
    <source>
        <dbReference type="ARBA" id="ARBA00025719"/>
    </source>
</evidence>
<dbReference type="PIRSF" id="PIRSF000239">
    <property type="entry name" value="AHPC"/>
    <property type="match status" value="1"/>
</dbReference>
<feature type="domain" description="Thioredoxin" evidence="7">
    <location>
        <begin position="4"/>
        <end position="160"/>
    </location>
</feature>
<dbReference type="InterPro" id="IPR024706">
    <property type="entry name" value="Peroxiredoxin_AhpC-typ"/>
</dbReference>
<gene>
    <name evidence="8" type="ORF">M8A51_14750</name>
</gene>
<dbReference type="NCBIfam" id="NF009668">
    <property type="entry name" value="PRK13189.1"/>
    <property type="match status" value="1"/>
</dbReference>
<evidence type="ECO:0000259" key="7">
    <source>
        <dbReference type="PROSITE" id="PS51352"/>
    </source>
</evidence>
<dbReference type="PANTHER" id="PTHR43503">
    <property type="entry name" value="MCG48959-RELATED"/>
    <property type="match status" value="1"/>
</dbReference>
<evidence type="ECO:0000256" key="5">
    <source>
        <dbReference type="ARBA" id="ARBA00023284"/>
    </source>
</evidence>
<dbReference type="InterPro" id="IPR019479">
    <property type="entry name" value="Peroxiredoxin_C"/>
</dbReference>
<dbReference type="EMBL" id="JAMKFE010000008">
    <property type="protein sequence ID" value="MCM5680781.1"/>
    <property type="molecule type" value="Genomic_DNA"/>
</dbReference>
<comment type="similarity">
    <text evidence="1">Belongs to the peroxiredoxin family. AhpC/Prx1 subfamily.</text>
</comment>
<keyword evidence="5" id="KW-0676">Redox-active center</keyword>
<dbReference type="EC" id="1.11.1.24" evidence="8"/>
<dbReference type="PROSITE" id="PS51352">
    <property type="entry name" value="THIOREDOXIN_2"/>
    <property type="match status" value="1"/>
</dbReference>
<sequence length="216" mass="24025">MASLRLGDTAPDFEQQSSEGLIRFHEWLGNSWGVLFSHPADFTPVCTTELGLTAKLKDEFAKRNVKAIALSVDPVDSHQKWIGDINSTQGCTVNFPILADADRKVSTLYDMIHPNANATLTVRSLFVIDPQKKVRLIITYPASTGRNFDEILRVIDSLQLTDHHSVATPGNWKQGDDVVIVPSLQDPELIKQKFPQGYKAVTPYLRLTPQPNKSTS</sequence>
<evidence type="ECO:0000256" key="2">
    <source>
        <dbReference type="ARBA" id="ARBA00022559"/>
    </source>
</evidence>
<keyword evidence="3" id="KW-0049">Antioxidant</keyword>
<evidence type="ECO:0000256" key="1">
    <source>
        <dbReference type="ARBA" id="ARBA00009796"/>
    </source>
</evidence>
<comment type="similarity">
    <text evidence="6">Belongs to the peroxiredoxin family. Prx6 subfamily.</text>
</comment>
<dbReference type="Gene3D" id="3.40.30.10">
    <property type="entry name" value="Glutaredoxin"/>
    <property type="match status" value="1"/>
</dbReference>
<dbReference type="GO" id="GO:0140824">
    <property type="term" value="F:thioredoxin-dependent peroxiredoxin activity"/>
    <property type="evidence" value="ECO:0007669"/>
    <property type="project" value="UniProtKB-EC"/>
</dbReference>
<dbReference type="RefSeq" id="WP_251779227.1">
    <property type="nucleotide sequence ID" value="NZ_JAMKFE010000008.1"/>
</dbReference>
<organism evidence="8 9">
    <name type="scientific">Caldimonas mangrovi</name>
    <dbReference type="NCBI Taxonomy" id="2944811"/>
    <lineage>
        <taxon>Bacteria</taxon>
        <taxon>Pseudomonadati</taxon>
        <taxon>Pseudomonadota</taxon>
        <taxon>Betaproteobacteria</taxon>
        <taxon>Burkholderiales</taxon>
        <taxon>Sphaerotilaceae</taxon>
        <taxon>Caldimonas</taxon>
    </lineage>
</organism>
<dbReference type="InterPro" id="IPR045020">
    <property type="entry name" value="PRX_1cys"/>
</dbReference>
<dbReference type="Pfam" id="PF10417">
    <property type="entry name" value="1-cysPrx_C"/>
    <property type="match status" value="1"/>
</dbReference>
<dbReference type="Proteomes" id="UP001165541">
    <property type="component" value="Unassembled WGS sequence"/>
</dbReference>
<evidence type="ECO:0000256" key="3">
    <source>
        <dbReference type="ARBA" id="ARBA00022862"/>
    </source>
</evidence>
<dbReference type="PANTHER" id="PTHR43503:SF4">
    <property type="entry name" value="PEROXIREDOXIN-6"/>
    <property type="match status" value="1"/>
</dbReference>
<comment type="caution">
    <text evidence="8">The sequence shown here is derived from an EMBL/GenBank/DDBJ whole genome shotgun (WGS) entry which is preliminary data.</text>
</comment>
<dbReference type="SUPFAM" id="SSF52833">
    <property type="entry name" value="Thioredoxin-like"/>
    <property type="match status" value="1"/>
</dbReference>
<dbReference type="InterPro" id="IPR036249">
    <property type="entry name" value="Thioredoxin-like_sf"/>
</dbReference>
<dbReference type="InterPro" id="IPR000866">
    <property type="entry name" value="AhpC/TSA"/>
</dbReference>
<keyword evidence="4 8" id="KW-0560">Oxidoreductase</keyword>
<keyword evidence="9" id="KW-1185">Reference proteome</keyword>
<keyword evidence="2 8" id="KW-0575">Peroxidase</keyword>
<name>A0ABT0YPX3_9BURK</name>
<reference evidence="8" key="1">
    <citation type="submission" date="2022-05" db="EMBL/GenBank/DDBJ databases">
        <title>Schlegelella sp. nov., isolated from mangrove soil.</title>
        <authorList>
            <person name="Liu Y."/>
            <person name="Ge X."/>
            <person name="Liu W."/>
        </authorList>
    </citation>
    <scope>NUCLEOTIDE SEQUENCE</scope>
    <source>
        <strain evidence="8">S2-27</strain>
    </source>
</reference>
<protein>
    <submittedName>
        <fullName evidence="8">Peroxiredoxin</fullName>
        <ecNumber evidence="8">1.11.1.24</ecNumber>
    </submittedName>
</protein>
<evidence type="ECO:0000313" key="9">
    <source>
        <dbReference type="Proteomes" id="UP001165541"/>
    </source>
</evidence>
<evidence type="ECO:0000313" key="8">
    <source>
        <dbReference type="EMBL" id="MCM5680781.1"/>
    </source>
</evidence>
<accession>A0ABT0YPX3</accession>
<dbReference type="Pfam" id="PF00578">
    <property type="entry name" value="AhpC-TSA"/>
    <property type="match status" value="1"/>
</dbReference>
<dbReference type="Gene3D" id="3.30.1020.10">
    <property type="entry name" value="Antioxidant, Horf6, Chain A, domain2"/>
    <property type="match status" value="1"/>
</dbReference>
<dbReference type="CDD" id="cd03016">
    <property type="entry name" value="PRX_1cys"/>
    <property type="match status" value="1"/>
</dbReference>
<evidence type="ECO:0000256" key="4">
    <source>
        <dbReference type="ARBA" id="ARBA00023002"/>
    </source>
</evidence>
<dbReference type="InterPro" id="IPR013766">
    <property type="entry name" value="Thioredoxin_domain"/>
</dbReference>